<feature type="compositionally biased region" description="Basic residues" evidence="1">
    <location>
        <begin position="69"/>
        <end position="81"/>
    </location>
</feature>
<dbReference type="SMART" id="SM00382">
    <property type="entry name" value="AAA"/>
    <property type="match status" value="1"/>
</dbReference>
<dbReference type="PANTHER" id="PTHR46411">
    <property type="entry name" value="FAMILY ATPASE, PUTATIVE-RELATED"/>
    <property type="match status" value="1"/>
</dbReference>
<reference evidence="3" key="1">
    <citation type="submission" date="2023-01" db="EMBL/GenBank/DDBJ databases">
        <title>The growth and conidiation of Purpureocillium lavendulum are regulated by nitrogen source and histone H3K14 acetylation.</title>
        <authorList>
            <person name="Tang P."/>
            <person name="Han J."/>
            <person name="Zhang C."/>
            <person name="Tang P."/>
            <person name="Qi F."/>
            <person name="Zhang K."/>
            <person name="Liang L."/>
        </authorList>
    </citation>
    <scope>NUCLEOTIDE SEQUENCE</scope>
    <source>
        <strain evidence="3">YMF1.00683</strain>
    </source>
</reference>
<dbReference type="Pfam" id="PF22942">
    <property type="entry name" value="DUF7025"/>
    <property type="match status" value="1"/>
</dbReference>
<dbReference type="SUPFAM" id="SSF52540">
    <property type="entry name" value="P-loop containing nucleoside triphosphate hydrolases"/>
    <property type="match status" value="1"/>
</dbReference>
<dbReference type="PANTHER" id="PTHR46411:SF1">
    <property type="entry name" value="FAMILY ATPASE, PUTATIVE (AFU_ORTHOLOGUE AFUA_7G05752)-RELATED"/>
    <property type="match status" value="1"/>
</dbReference>
<feature type="region of interest" description="Disordered" evidence="1">
    <location>
        <begin position="674"/>
        <end position="709"/>
    </location>
</feature>
<dbReference type="Gene3D" id="3.40.50.300">
    <property type="entry name" value="P-loop containing nucleotide triphosphate hydrolases"/>
    <property type="match status" value="1"/>
</dbReference>
<dbReference type="InterPro" id="IPR003959">
    <property type="entry name" value="ATPase_AAA_core"/>
</dbReference>
<dbReference type="InterPro" id="IPR054289">
    <property type="entry name" value="DUF7025"/>
</dbReference>
<proteinExistence type="predicted"/>
<gene>
    <name evidence="3" type="ORF">O9K51_04338</name>
</gene>
<dbReference type="Pfam" id="PF00004">
    <property type="entry name" value="AAA"/>
    <property type="match status" value="1"/>
</dbReference>
<protein>
    <submittedName>
        <fullName evidence="3">ATPase, AAA-type, core</fullName>
    </submittedName>
</protein>
<dbReference type="AlphaFoldDB" id="A0AB34FVK2"/>
<evidence type="ECO:0000313" key="3">
    <source>
        <dbReference type="EMBL" id="KAJ6443159.1"/>
    </source>
</evidence>
<feature type="compositionally biased region" description="Basic residues" evidence="1">
    <location>
        <begin position="119"/>
        <end position="138"/>
    </location>
</feature>
<feature type="compositionally biased region" description="Basic and acidic residues" evidence="1">
    <location>
        <begin position="284"/>
        <end position="305"/>
    </location>
</feature>
<organism evidence="3 4">
    <name type="scientific">Purpureocillium lavendulum</name>
    <dbReference type="NCBI Taxonomy" id="1247861"/>
    <lineage>
        <taxon>Eukaryota</taxon>
        <taxon>Fungi</taxon>
        <taxon>Dikarya</taxon>
        <taxon>Ascomycota</taxon>
        <taxon>Pezizomycotina</taxon>
        <taxon>Sordariomycetes</taxon>
        <taxon>Hypocreomycetidae</taxon>
        <taxon>Hypocreales</taxon>
        <taxon>Ophiocordycipitaceae</taxon>
        <taxon>Purpureocillium</taxon>
    </lineage>
</organism>
<dbReference type="GO" id="GO:0005524">
    <property type="term" value="F:ATP binding"/>
    <property type="evidence" value="ECO:0007669"/>
    <property type="project" value="InterPro"/>
</dbReference>
<evidence type="ECO:0000259" key="2">
    <source>
        <dbReference type="SMART" id="SM00382"/>
    </source>
</evidence>
<dbReference type="InterPro" id="IPR027417">
    <property type="entry name" value="P-loop_NTPase"/>
</dbReference>
<dbReference type="CDD" id="cd19481">
    <property type="entry name" value="RecA-like_protease"/>
    <property type="match status" value="1"/>
</dbReference>
<name>A0AB34FVK2_9HYPO</name>
<comment type="caution">
    <text evidence="3">The sequence shown here is derived from an EMBL/GenBank/DDBJ whole genome shotgun (WGS) entry which is preliminary data.</text>
</comment>
<feature type="region of interest" description="Disordered" evidence="1">
    <location>
        <begin position="1"/>
        <end position="185"/>
    </location>
</feature>
<dbReference type="Proteomes" id="UP001163105">
    <property type="component" value="Unassembled WGS sequence"/>
</dbReference>
<dbReference type="GO" id="GO:0016887">
    <property type="term" value="F:ATP hydrolysis activity"/>
    <property type="evidence" value="ECO:0007669"/>
    <property type="project" value="InterPro"/>
</dbReference>
<accession>A0AB34FVK2</accession>
<feature type="region of interest" description="Disordered" evidence="1">
    <location>
        <begin position="228"/>
        <end position="305"/>
    </location>
</feature>
<feature type="compositionally biased region" description="Basic and acidic residues" evidence="1">
    <location>
        <begin position="674"/>
        <end position="683"/>
    </location>
</feature>
<sequence>MSSHDTANAPSGDRDKDPSLKMPPETLESLKTDTAQPVKEHEVTASGRARHGKKRSVAEGTAWTSSKAARSRPRRSKKSRSIRPAARCEDRSSESESDQSNLSESESESDDSEIAPPARGKKPSRASRKSRRRRTKKNGRSDKLTQTSDSDTDSSASDDSHEESIRPSGRRRIKHDAPRTNQIQDQLERLELRLLQIQTSMASGSPVPNVSMAAGGIACSIPQLASRPSQALSSNSGFPSLTLVPPSSSSSAPLPGQDQPDHAGRADKRTKNSRRAVGAGGDTDVGHGTRGDDSKETRKRAKPEFKRVDSVWDTSRYAFKLQDTAETTSKSRYDQYIFHVRRTFDTEGKYRATFVDIKSKLLRECLQDVIGNTRSASLVDETPKIDPNLLFLYLEDFRTHLKHLRKAEAAGDDRKERQKNCIRLENKMKQLKVLIKYLDKDYAKVKESLYPMLDSGVITFDLLWALWKPNTIIYGTTYGNADDHRAFKVEMAYRQCAVMRGTFYIVEGRYLDFDGKRFGLGSLTHEIPEFQGTCKITSLPCYPLKYRKDESMIREHLIARGRRFVGMSGVHFRSYSGIAYMRRKKSSMMKFNIQQSRVMVDPAIFRRFNPNYGASTIRAKDHDFPSEEDESENDSAVGFQCGASDVDEDACNVEYVSKVVDGEEGQIIVHIPKSDTESSRDPGLEQMPTTCPDKDEVDSSGGRRAVHDRPLHKSPKFAAEGAPGFSEEYLLIASPVVLGFAFSEKQWLEFSVSGIGEVKWNDKAWESLVLEPATKDLIRALVQSRKYHAAQTIDDVIQGKGKGLVTVLHGPPGTGKTLTAEGISELLKCPLYMVSAGELGTDSRVLEAELQRILDICHAWGAILLLDEADVFLETRNMQDIHRNALVSIFLRQLEYFQGILFLTTNRVQTFDEAFQSRIHIALRYDALDHKAKKAIFRMFLDRIKALGKIELGVFTDEDFNSLARRNLNGREIKNVMGSAQDLAVNKGEALCMRHIRQVLDVHTKFDHDLRGGSGYEDAMRSFM</sequence>
<evidence type="ECO:0000313" key="4">
    <source>
        <dbReference type="Proteomes" id="UP001163105"/>
    </source>
</evidence>
<dbReference type="EMBL" id="JAQHRD010000003">
    <property type="protein sequence ID" value="KAJ6443159.1"/>
    <property type="molecule type" value="Genomic_DNA"/>
</dbReference>
<dbReference type="InterPro" id="IPR003593">
    <property type="entry name" value="AAA+_ATPase"/>
</dbReference>
<feature type="compositionally biased region" description="Low complexity" evidence="1">
    <location>
        <begin position="144"/>
        <end position="157"/>
    </location>
</feature>
<evidence type="ECO:0000256" key="1">
    <source>
        <dbReference type="SAM" id="MobiDB-lite"/>
    </source>
</evidence>
<keyword evidence="4" id="KW-1185">Reference proteome</keyword>
<feature type="domain" description="AAA+ ATPase" evidence="2">
    <location>
        <begin position="802"/>
        <end position="951"/>
    </location>
</feature>
<feature type="compositionally biased region" description="Basic and acidic residues" evidence="1">
    <location>
        <begin position="259"/>
        <end position="270"/>
    </location>
</feature>
<feature type="compositionally biased region" description="Polar residues" evidence="1">
    <location>
        <begin position="228"/>
        <end position="238"/>
    </location>
</feature>
<feature type="compositionally biased region" description="Low complexity" evidence="1">
    <location>
        <begin position="239"/>
        <end position="255"/>
    </location>
</feature>